<dbReference type="Proteomes" id="UP001315278">
    <property type="component" value="Unassembled WGS sequence"/>
</dbReference>
<proteinExistence type="predicted"/>
<sequence length="144" mass="15118">MFVRFSRRPSLSRGALSVALLALAVGASGCAQVGDTISPAFADPAKYELYDCTQLEAERKALAGRAAEQEGLMAKAETGVGGTVVAEMAYRNELIAIRGQQKNAEEAWRKGKCHETSPASATPAPAATPAPNAKSTKPPRPLIH</sequence>
<gene>
    <name evidence="3" type="ORF">JQ615_41610</name>
</gene>
<evidence type="ECO:0000313" key="3">
    <source>
        <dbReference type="EMBL" id="MBR0801831.1"/>
    </source>
</evidence>
<comment type="caution">
    <text evidence="3">The sequence shown here is derived from an EMBL/GenBank/DDBJ whole genome shotgun (WGS) entry which is preliminary data.</text>
</comment>
<dbReference type="PROSITE" id="PS51257">
    <property type="entry name" value="PROKAR_LIPOPROTEIN"/>
    <property type="match status" value="1"/>
</dbReference>
<dbReference type="EMBL" id="JAFCJH010000114">
    <property type="protein sequence ID" value="MBR0801831.1"/>
    <property type="molecule type" value="Genomic_DNA"/>
</dbReference>
<name>A0ABS5FYB4_9BRAD</name>
<accession>A0ABS5FYB4</accession>
<feature type="signal peptide" evidence="2">
    <location>
        <begin position="1"/>
        <end position="33"/>
    </location>
</feature>
<evidence type="ECO:0000256" key="2">
    <source>
        <dbReference type="SAM" id="SignalP"/>
    </source>
</evidence>
<protein>
    <submittedName>
        <fullName evidence="3">Twin-arginine translocation pathway signal</fullName>
    </submittedName>
</protein>
<reference evidence="4" key="1">
    <citation type="journal article" date="2021" name="ISME J.">
        <title>Evolutionary origin and ecological implication of a unique nif island in free-living Bradyrhizobium lineages.</title>
        <authorList>
            <person name="Tao J."/>
        </authorList>
    </citation>
    <scope>NUCLEOTIDE SEQUENCE [LARGE SCALE GENOMIC DNA]</scope>
    <source>
        <strain evidence="4">SZCCT0434</strain>
    </source>
</reference>
<keyword evidence="4" id="KW-1185">Reference proteome</keyword>
<evidence type="ECO:0000313" key="4">
    <source>
        <dbReference type="Proteomes" id="UP001315278"/>
    </source>
</evidence>
<feature type="compositionally biased region" description="Low complexity" evidence="1">
    <location>
        <begin position="116"/>
        <end position="136"/>
    </location>
</feature>
<dbReference type="RefSeq" id="WP_212495725.1">
    <property type="nucleotide sequence ID" value="NZ_JAFCJH010000114.1"/>
</dbReference>
<feature type="compositionally biased region" description="Basic and acidic residues" evidence="1">
    <location>
        <begin position="105"/>
        <end position="115"/>
    </location>
</feature>
<evidence type="ECO:0000256" key="1">
    <source>
        <dbReference type="SAM" id="MobiDB-lite"/>
    </source>
</evidence>
<feature type="region of interest" description="Disordered" evidence="1">
    <location>
        <begin position="105"/>
        <end position="144"/>
    </location>
</feature>
<feature type="chain" id="PRO_5045796037" evidence="2">
    <location>
        <begin position="34"/>
        <end position="144"/>
    </location>
</feature>
<keyword evidence="2" id="KW-0732">Signal</keyword>
<organism evidence="3 4">
    <name type="scientific">Bradyrhizobium jicamae</name>
    <dbReference type="NCBI Taxonomy" id="280332"/>
    <lineage>
        <taxon>Bacteria</taxon>
        <taxon>Pseudomonadati</taxon>
        <taxon>Pseudomonadota</taxon>
        <taxon>Alphaproteobacteria</taxon>
        <taxon>Hyphomicrobiales</taxon>
        <taxon>Nitrobacteraceae</taxon>
        <taxon>Bradyrhizobium</taxon>
    </lineage>
</organism>